<proteinExistence type="predicted"/>
<feature type="region of interest" description="Disordered" evidence="1">
    <location>
        <begin position="209"/>
        <end position="276"/>
    </location>
</feature>
<sequence>MLQSKDFTAWISIDGLPLPCHNIETSENQQNISCYIPSEVGKPFSVHWCNVSAPGLTGGGVTVDGHRCGFEAIAAETRPIEASMDGIAETETLTRPFVFAPMELTDDDTYLDSPGVHPSLGLIKLEIWRVDVTGGAGYAYGGAPAAVAVPTKQKVHERTKKGEMNQQIGFGASVQHAQVQSAQIRRVGAGPLVTFSFKYRSLDILRANGIAPKPEPSRPLKRRASESPERDEEADETEAKEIKERLNALNAKRAKKTDSETVKTEPGKVNVKLERP</sequence>
<reference evidence="3" key="1">
    <citation type="submission" date="2023-03" db="EMBL/GenBank/DDBJ databases">
        <title>Massive genome expansion in bonnet fungi (Mycena s.s.) driven by repeated elements and novel gene families across ecological guilds.</title>
        <authorList>
            <consortium name="Lawrence Berkeley National Laboratory"/>
            <person name="Harder C.B."/>
            <person name="Miyauchi S."/>
            <person name="Viragh M."/>
            <person name="Kuo A."/>
            <person name="Thoen E."/>
            <person name="Andreopoulos B."/>
            <person name="Lu D."/>
            <person name="Skrede I."/>
            <person name="Drula E."/>
            <person name="Henrissat B."/>
            <person name="Morin E."/>
            <person name="Kohler A."/>
            <person name="Barry K."/>
            <person name="LaButti K."/>
            <person name="Morin E."/>
            <person name="Salamov A."/>
            <person name="Lipzen A."/>
            <person name="Mereny Z."/>
            <person name="Hegedus B."/>
            <person name="Baldrian P."/>
            <person name="Stursova M."/>
            <person name="Weitz H."/>
            <person name="Taylor A."/>
            <person name="Grigoriev I.V."/>
            <person name="Nagy L.G."/>
            <person name="Martin F."/>
            <person name="Kauserud H."/>
        </authorList>
    </citation>
    <scope>NUCLEOTIDE SEQUENCE</scope>
    <source>
        <strain evidence="3">9284</strain>
    </source>
</reference>
<feature type="compositionally biased region" description="Basic and acidic residues" evidence="1">
    <location>
        <begin position="237"/>
        <end position="246"/>
    </location>
</feature>
<evidence type="ECO:0000259" key="2">
    <source>
        <dbReference type="Pfam" id="PF25534"/>
    </source>
</evidence>
<dbReference type="EMBL" id="JARKIF010000002">
    <property type="protein sequence ID" value="KAJ7646751.1"/>
    <property type="molecule type" value="Genomic_DNA"/>
</dbReference>
<dbReference type="InterPro" id="IPR057678">
    <property type="entry name" value="DUF7918"/>
</dbReference>
<evidence type="ECO:0000256" key="1">
    <source>
        <dbReference type="SAM" id="MobiDB-lite"/>
    </source>
</evidence>
<dbReference type="PANTHER" id="PTHR36223:SF1">
    <property type="entry name" value="TRANSCRIPTION ELONGATION FACTOR EAF N-TERMINAL DOMAIN-CONTAINING PROTEIN"/>
    <property type="match status" value="1"/>
</dbReference>
<comment type="caution">
    <text evidence="3">The sequence shown here is derived from an EMBL/GenBank/DDBJ whole genome shotgun (WGS) entry which is preliminary data.</text>
</comment>
<dbReference type="PANTHER" id="PTHR36223">
    <property type="entry name" value="BETA-LACTAMASE-TYPE TRANSPEPTIDASE FOLD DOMAIN CONTAINING PROTEIN"/>
    <property type="match status" value="1"/>
</dbReference>
<evidence type="ECO:0000313" key="4">
    <source>
        <dbReference type="Proteomes" id="UP001221142"/>
    </source>
</evidence>
<keyword evidence="4" id="KW-1185">Reference proteome</keyword>
<dbReference type="Proteomes" id="UP001221142">
    <property type="component" value="Unassembled WGS sequence"/>
</dbReference>
<feature type="domain" description="DUF7918" evidence="2">
    <location>
        <begin position="11"/>
        <end position="213"/>
    </location>
</feature>
<gene>
    <name evidence="3" type="ORF">FB45DRAFT_781080</name>
</gene>
<dbReference type="Pfam" id="PF25534">
    <property type="entry name" value="DUF7918"/>
    <property type="match status" value="1"/>
</dbReference>
<protein>
    <recommendedName>
        <fullName evidence="2">DUF7918 domain-containing protein</fullName>
    </recommendedName>
</protein>
<dbReference type="AlphaFoldDB" id="A0AAD7CE66"/>
<feature type="compositionally biased region" description="Basic and acidic residues" evidence="1">
    <location>
        <begin position="215"/>
        <end position="228"/>
    </location>
</feature>
<evidence type="ECO:0000313" key="3">
    <source>
        <dbReference type="EMBL" id="KAJ7646751.1"/>
    </source>
</evidence>
<name>A0AAD7CE66_9AGAR</name>
<organism evidence="3 4">
    <name type="scientific">Roridomyces roridus</name>
    <dbReference type="NCBI Taxonomy" id="1738132"/>
    <lineage>
        <taxon>Eukaryota</taxon>
        <taxon>Fungi</taxon>
        <taxon>Dikarya</taxon>
        <taxon>Basidiomycota</taxon>
        <taxon>Agaricomycotina</taxon>
        <taxon>Agaricomycetes</taxon>
        <taxon>Agaricomycetidae</taxon>
        <taxon>Agaricales</taxon>
        <taxon>Marasmiineae</taxon>
        <taxon>Mycenaceae</taxon>
        <taxon>Roridomyces</taxon>
    </lineage>
</organism>
<accession>A0AAD7CE66</accession>
<feature type="compositionally biased region" description="Basic and acidic residues" evidence="1">
    <location>
        <begin position="256"/>
        <end position="276"/>
    </location>
</feature>